<organism evidence="1">
    <name type="scientific">Anopheles atroparvus</name>
    <name type="common">European mosquito</name>
    <dbReference type="NCBI Taxonomy" id="41427"/>
    <lineage>
        <taxon>Eukaryota</taxon>
        <taxon>Metazoa</taxon>
        <taxon>Ecdysozoa</taxon>
        <taxon>Arthropoda</taxon>
        <taxon>Hexapoda</taxon>
        <taxon>Insecta</taxon>
        <taxon>Pterygota</taxon>
        <taxon>Neoptera</taxon>
        <taxon>Endopterygota</taxon>
        <taxon>Diptera</taxon>
        <taxon>Nematocera</taxon>
        <taxon>Culicoidea</taxon>
        <taxon>Culicidae</taxon>
        <taxon>Anophelinae</taxon>
        <taxon>Anopheles</taxon>
    </lineage>
</organism>
<sequence>MYTCDRGTVMGHCSSMLRPSTPSTLNTSGTEWEEASLADRLNALQETLSEIQQKIVKNGESIEKSQSQLWKMHADVKQLQADGWVQQADIQTILARQASMLKTMQKYHEDRHKGPFGTCGLEPSKVSGSYLIQLERSTNPFEVYCEQSAYGGGWTVIQHRTNGSVDFFRNWAEYREGFGSTIGEHWLGLERLHKMTSLHRHELMVETRDFKGNYGYAHYDVFQIGGESEHYALKELGSYDGIAGDAGDALRYVVGQNFSTSDRDNDAWPTVNCAVDRHGAWWYKDCGPSNLNGRYQNTNEDLEAIYWSTMSDGLAYTRMLIRRRESELENRGIGMFSN</sequence>
<dbReference type="EnsemblMetazoa" id="AATE020706-RA">
    <property type="protein sequence ID" value="AATE020706-PA.1"/>
    <property type="gene ID" value="AATE020706"/>
</dbReference>
<name>A0A182JM88_ANOAO</name>
<dbReference type="Pfam" id="PF00147">
    <property type="entry name" value="Fibrinogen_C"/>
    <property type="match status" value="1"/>
</dbReference>
<accession>A0A182JM88</accession>
<protein>
    <submittedName>
        <fullName evidence="1">Fibrinogen C-terminal domain-containing protein</fullName>
    </submittedName>
</protein>
<dbReference type="InterPro" id="IPR050373">
    <property type="entry name" value="Fibrinogen_C-term_domain"/>
</dbReference>
<reference evidence="1" key="1">
    <citation type="submission" date="2022-08" db="UniProtKB">
        <authorList>
            <consortium name="EnsemblMetazoa"/>
        </authorList>
    </citation>
    <scope>IDENTIFICATION</scope>
    <source>
        <strain evidence="1">EBRO</strain>
    </source>
</reference>
<dbReference type="AlphaFoldDB" id="A0A182JM88"/>
<dbReference type="InterPro" id="IPR020837">
    <property type="entry name" value="Fibrinogen_CS"/>
</dbReference>
<dbReference type="PROSITE" id="PS00514">
    <property type="entry name" value="FIBRINOGEN_C_1"/>
    <property type="match status" value="1"/>
</dbReference>
<dbReference type="STRING" id="41427.A0A182JM88"/>
<proteinExistence type="predicted"/>
<dbReference type="PROSITE" id="PS51406">
    <property type="entry name" value="FIBRINOGEN_C_2"/>
    <property type="match status" value="1"/>
</dbReference>
<dbReference type="NCBIfam" id="NF040941">
    <property type="entry name" value="GGGWT_bact"/>
    <property type="match status" value="1"/>
</dbReference>
<dbReference type="InterPro" id="IPR036056">
    <property type="entry name" value="Fibrinogen-like_C"/>
</dbReference>
<dbReference type="GO" id="GO:0005615">
    <property type="term" value="C:extracellular space"/>
    <property type="evidence" value="ECO:0007669"/>
    <property type="project" value="TreeGrafter"/>
</dbReference>
<dbReference type="VEuPathDB" id="VectorBase:AATE020706"/>
<evidence type="ECO:0000313" key="1">
    <source>
        <dbReference type="EnsemblMetazoa" id="AATE020706-PA.1"/>
    </source>
</evidence>
<dbReference type="SUPFAM" id="SSF56496">
    <property type="entry name" value="Fibrinogen C-terminal domain-like"/>
    <property type="match status" value="1"/>
</dbReference>
<dbReference type="Gene3D" id="3.90.215.10">
    <property type="entry name" value="Gamma Fibrinogen, chain A, domain 1"/>
    <property type="match status" value="1"/>
</dbReference>
<dbReference type="InterPro" id="IPR002181">
    <property type="entry name" value="Fibrinogen_a/b/g_C_dom"/>
</dbReference>
<dbReference type="SMART" id="SM00186">
    <property type="entry name" value="FBG"/>
    <property type="match status" value="1"/>
</dbReference>
<dbReference type="CDD" id="cd00087">
    <property type="entry name" value="FReD"/>
    <property type="match status" value="1"/>
</dbReference>
<dbReference type="PANTHER" id="PTHR19143:SF327">
    <property type="entry name" value="FI21813P1-RELATED"/>
    <property type="match status" value="1"/>
</dbReference>
<dbReference type="PANTHER" id="PTHR19143">
    <property type="entry name" value="FIBRINOGEN/TENASCIN/ANGIOPOEITIN"/>
    <property type="match status" value="1"/>
</dbReference>
<dbReference type="InterPro" id="IPR014716">
    <property type="entry name" value="Fibrinogen_a/b/g_C_1"/>
</dbReference>